<evidence type="ECO:0000313" key="1">
    <source>
        <dbReference type="EMBL" id="KRL12861.1"/>
    </source>
</evidence>
<accession>A0A0R1MXB2</accession>
<reference evidence="1 2" key="1">
    <citation type="journal article" date="2015" name="Genome Announc.">
        <title>Expanding the biotechnology potential of lactobacilli through comparative genomics of 213 strains and associated genera.</title>
        <authorList>
            <person name="Sun Z."/>
            <person name="Harris H.M."/>
            <person name="McCann A."/>
            <person name="Guo C."/>
            <person name="Argimon S."/>
            <person name="Zhang W."/>
            <person name="Yang X."/>
            <person name="Jeffery I.B."/>
            <person name="Cooney J.C."/>
            <person name="Kagawa T.F."/>
            <person name="Liu W."/>
            <person name="Song Y."/>
            <person name="Salvetti E."/>
            <person name="Wrobel A."/>
            <person name="Rasinkangas P."/>
            <person name="Parkhill J."/>
            <person name="Rea M.C."/>
            <person name="O'Sullivan O."/>
            <person name="Ritari J."/>
            <person name="Douillard F.P."/>
            <person name="Paul Ross R."/>
            <person name="Yang R."/>
            <person name="Briner A.E."/>
            <person name="Felis G.E."/>
            <person name="de Vos W.M."/>
            <person name="Barrangou R."/>
            <person name="Klaenhammer T.R."/>
            <person name="Caufield P.W."/>
            <person name="Cui Y."/>
            <person name="Zhang H."/>
            <person name="O'Toole P.W."/>
        </authorList>
    </citation>
    <scope>NUCLEOTIDE SEQUENCE [LARGE SCALE GENOMIC DNA]</scope>
    <source>
        <strain evidence="1 2">DSM 12744</strain>
    </source>
</reference>
<comment type="caution">
    <text evidence="1">The sequence shown here is derived from an EMBL/GenBank/DDBJ whole genome shotgun (WGS) entry which is preliminary data.</text>
</comment>
<gene>
    <name evidence="1" type="ORF">FD09_GL002400</name>
</gene>
<organism evidence="1 2">
    <name type="scientific">Schleiferilactobacillus perolens DSM 12744</name>
    <dbReference type="NCBI Taxonomy" id="1423792"/>
    <lineage>
        <taxon>Bacteria</taxon>
        <taxon>Bacillati</taxon>
        <taxon>Bacillota</taxon>
        <taxon>Bacilli</taxon>
        <taxon>Lactobacillales</taxon>
        <taxon>Lactobacillaceae</taxon>
        <taxon>Schleiferilactobacillus</taxon>
    </lineage>
</organism>
<evidence type="ECO:0000313" key="2">
    <source>
        <dbReference type="Proteomes" id="UP000051330"/>
    </source>
</evidence>
<dbReference type="EMBL" id="AZEC01000005">
    <property type="protein sequence ID" value="KRL12861.1"/>
    <property type="molecule type" value="Genomic_DNA"/>
</dbReference>
<protein>
    <submittedName>
        <fullName evidence="1">Uncharacterized protein</fullName>
    </submittedName>
</protein>
<dbReference type="Proteomes" id="UP000051330">
    <property type="component" value="Unassembled WGS sequence"/>
</dbReference>
<sequence length="50" mass="5481">MFYDIIFGLECNTFQQIICTVGHRLLIVLGDFPFLTGSAKCAIDTAGKKA</sequence>
<proteinExistence type="predicted"/>
<keyword evidence="2" id="KW-1185">Reference proteome</keyword>
<dbReference type="STRING" id="1423792.FD09_GL002400"/>
<name>A0A0R1MXB2_9LACO</name>
<dbReference type="AlphaFoldDB" id="A0A0R1MXB2"/>
<dbReference type="PATRIC" id="fig|1423792.3.peg.2447"/>